<dbReference type="RefSeq" id="WP_302035600.1">
    <property type="nucleotide sequence ID" value="NZ_JAUKPO010000001.1"/>
</dbReference>
<protein>
    <submittedName>
        <fullName evidence="2">Alkene reductase</fullName>
    </submittedName>
</protein>
<organism evidence="2 3">
    <name type="scientific">Rhodocytophaga aerolata</name>
    <dbReference type="NCBI Taxonomy" id="455078"/>
    <lineage>
        <taxon>Bacteria</taxon>
        <taxon>Pseudomonadati</taxon>
        <taxon>Bacteroidota</taxon>
        <taxon>Cytophagia</taxon>
        <taxon>Cytophagales</taxon>
        <taxon>Rhodocytophagaceae</taxon>
        <taxon>Rhodocytophaga</taxon>
    </lineage>
</organism>
<evidence type="ECO:0000259" key="1">
    <source>
        <dbReference type="Pfam" id="PF00724"/>
    </source>
</evidence>
<comment type="caution">
    <text evidence="2">The sequence shown here is derived from an EMBL/GenBank/DDBJ whole genome shotgun (WGS) entry which is preliminary data.</text>
</comment>
<evidence type="ECO:0000313" key="2">
    <source>
        <dbReference type="EMBL" id="MDO1444798.1"/>
    </source>
</evidence>
<dbReference type="InterPro" id="IPR013785">
    <property type="entry name" value="Aldolase_TIM"/>
</dbReference>
<dbReference type="InterPro" id="IPR045247">
    <property type="entry name" value="Oye-like"/>
</dbReference>
<dbReference type="PANTHER" id="PTHR22893:SF91">
    <property type="entry name" value="NADPH DEHYDROGENASE 2-RELATED"/>
    <property type="match status" value="1"/>
</dbReference>
<sequence length="365" mass="39947">MNTSQNILSSFQLGPSLLANRLVMAPMTRNRAGENNVPTDLNVVYYTQRASAGLIITEASQVSPQGVGYANTPGIHTAEQIAGWRKVTESVHKEGGKIFLQLWHVGRVSHSSFHNGALPVAPSALKIEGKVYTAQGLQDFETPRALEIHEVKEVVEQFLKGAINAKEAGFDGVEIHGAFGYLVEQFLADGSNQRTDEYGGSVENRARFALEVVEAVVGVWGAGKVGIRLSPSNYFNSIHHSNPAAQYDYLINELNNYPLAYIHLMEPLASIDHLPHYIGEVAARYRNIYKGTIISNGGYTQETGEKALQDGVADLIAYGSLFLANPDLPQRFETGASLNVPDRTTFYGGNEKGYTDYPFLQLQEA</sequence>
<evidence type="ECO:0000313" key="3">
    <source>
        <dbReference type="Proteomes" id="UP001168528"/>
    </source>
</evidence>
<dbReference type="EMBL" id="JAUKPO010000001">
    <property type="protein sequence ID" value="MDO1444798.1"/>
    <property type="molecule type" value="Genomic_DNA"/>
</dbReference>
<gene>
    <name evidence="2" type="ORF">Q0590_00980</name>
</gene>
<dbReference type="Gene3D" id="3.20.20.70">
    <property type="entry name" value="Aldolase class I"/>
    <property type="match status" value="1"/>
</dbReference>
<accession>A0ABT8QY82</accession>
<dbReference type="PANTHER" id="PTHR22893">
    <property type="entry name" value="NADH OXIDOREDUCTASE-RELATED"/>
    <property type="match status" value="1"/>
</dbReference>
<feature type="domain" description="NADH:flavin oxidoreductase/NADH oxidase N-terminal" evidence="1">
    <location>
        <begin position="11"/>
        <end position="338"/>
    </location>
</feature>
<name>A0ABT8QY82_9BACT</name>
<dbReference type="Proteomes" id="UP001168528">
    <property type="component" value="Unassembled WGS sequence"/>
</dbReference>
<reference evidence="2" key="1">
    <citation type="submission" date="2023-07" db="EMBL/GenBank/DDBJ databases">
        <title>The genome sequence of Rhodocytophaga aerolata KACC 12507.</title>
        <authorList>
            <person name="Zhang X."/>
        </authorList>
    </citation>
    <scope>NUCLEOTIDE SEQUENCE</scope>
    <source>
        <strain evidence="2">KACC 12507</strain>
    </source>
</reference>
<proteinExistence type="predicted"/>
<dbReference type="CDD" id="cd02933">
    <property type="entry name" value="OYE_like_FMN"/>
    <property type="match status" value="1"/>
</dbReference>
<dbReference type="Pfam" id="PF00724">
    <property type="entry name" value="Oxidored_FMN"/>
    <property type="match status" value="1"/>
</dbReference>
<keyword evidence="3" id="KW-1185">Reference proteome</keyword>
<dbReference type="InterPro" id="IPR001155">
    <property type="entry name" value="OxRdtase_FMN_N"/>
</dbReference>
<dbReference type="SUPFAM" id="SSF51395">
    <property type="entry name" value="FMN-linked oxidoreductases"/>
    <property type="match status" value="1"/>
</dbReference>